<name>A0A0E9XTW1_ANGAN</name>
<sequence length="76" mass="8612">MLCSLQTANYPGTGTRKILKKKIFFTHLNFSFLDIVIFAVIVVASRISLPDKWRVFSAAEEIFHKTKQCPSRLPAA</sequence>
<dbReference type="EMBL" id="GBXM01002468">
    <property type="protein sequence ID" value="JAI06110.1"/>
    <property type="molecule type" value="Transcribed_RNA"/>
</dbReference>
<dbReference type="AlphaFoldDB" id="A0A0E9XTW1"/>
<organism evidence="2">
    <name type="scientific">Anguilla anguilla</name>
    <name type="common">European freshwater eel</name>
    <name type="synonym">Muraena anguilla</name>
    <dbReference type="NCBI Taxonomy" id="7936"/>
    <lineage>
        <taxon>Eukaryota</taxon>
        <taxon>Metazoa</taxon>
        <taxon>Chordata</taxon>
        <taxon>Craniata</taxon>
        <taxon>Vertebrata</taxon>
        <taxon>Euteleostomi</taxon>
        <taxon>Actinopterygii</taxon>
        <taxon>Neopterygii</taxon>
        <taxon>Teleostei</taxon>
        <taxon>Anguilliformes</taxon>
        <taxon>Anguillidae</taxon>
        <taxon>Anguilla</taxon>
    </lineage>
</organism>
<keyword evidence="1" id="KW-0472">Membrane</keyword>
<keyword evidence="1" id="KW-0812">Transmembrane</keyword>
<evidence type="ECO:0000313" key="2">
    <source>
        <dbReference type="EMBL" id="JAI06110.1"/>
    </source>
</evidence>
<keyword evidence="1" id="KW-1133">Transmembrane helix</keyword>
<proteinExistence type="predicted"/>
<feature type="transmembrane region" description="Helical" evidence="1">
    <location>
        <begin position="23"/>
        <end position="44"/>
    </location>
</feature>
<accession>A0A0E9XTW1</accession>
<reference evidence="2" key="2">
    <citation type="journal article" date="2015" name="Fish Shellfish Immunol.">
        <title>Early steps in the European eel (Anguilla anguilla)-Vibrio vulnificus interaction in the gills: Role of the RtxA13 toxin.</title>
        <authorList>
            <person name="Callol A."/>
            <person name="Pajuelo D."/>
            <person name="Ebbesson L."/>
            <person name="Teles M."/>
            <person name="MacKenzie S."/>
            <person name="Amaro C."/>
        </authorList>
    </citation>
    <scope>NUCLEOTIDE SEQUENCE</scope>
</reference>
<protein>
    <submittedName>
        <fullName evidence="2">Uncharacterized protein</fullName>
    </submittedName>
</protein>
<evidence type="ECO:0000256" key="1">
    <source>
        <dbReference type="SAM" id="Phobius"/>
    </source>
</evidence>
<reference evidence="2" key="1">
    <citation type="submission" date="2014-11" db="EMBL/GenBank/DDBJ databases">
        <authorList>
            <person name="Amaro Gonzalez C."/>
        </authorList>
    </citation>
    <scope>NUCLEOTIDE SEQUENCE</scope>
</reference>